<accession>A0A518JVP4</accession>
<comment type="pathway">
    <text evidence="9">Cofactor biosynthesis; biotin biosynthesis; biotin from 7,8-diaminononanoate: step 1/2.</text>
</comment>
<dbReference type="Proteomes" id="UP000315082">
    <property type="component" value="Chromosome"/>
</dbReference>
<evidence type="ECO:0000256" key="3">
    <source>
        <dbReference type="ARBA" id="ARBA00022723"/>
    </source>
</evidence>
<protein>
    <recommendedName>
        <fullName evidence="9">ATP-dependent dethiobiotin synthetase BioD</fullName>
        <ecNumber evidence="9">6.3.3.3</ecNumber>
    </recommendedName>
    <alternativeName>
        <fullName evidence="9">DTB synthetase</fullName>
        <shortName evidence="9">DTBS</shortName>
    </alternativeName>
    <alternativeName>
        <fullName evidence="9">Dethiobiotin synthase</fullName>
    </alternativeName>
</protein>
<dbReference type="CDD" id="cd03109">
    <property type="entry name" value="DTBS"/>
    <property type="match status" value="1"/>
</dbReference>
<evidence type="ECO:0000256" key="1">
    <source>
        <dbReference type="ARBA" id="ARBA00022490"/>
    </source>
</evidence>
<comment type="subcellular location">
    <subcellularLocation>
        <location evidence="9">Cytoplasm</location>
    </subcellularLocation>
</comment>
<organism evidence="10 11">
    <name type="scientific">Rosistilla carotiformis</name>
    <dbReference type="NCBI Taxonomy" id="2528017"/>
    <lineage>
        <taxon>Bacteria</taxon>
        <taxon>Pseudomonadati</taxon>
        <taxon>Planctomycetota</taxon>
        <taxon>Planctomycetia</taxon>
        <taxon>Pirellulales</taxon>
        <taxon>Pirellulaceae</taxon>
        <taxon>Rosistilla</taxon>
    </lineage>
</organism>
<feature type="active site" evidence="9">
    <location>
        <position position="52"/>
    </location>
</feature>
<dbReference type="InterPro" id="IPR027417">
    <property type="entry name" value="P-loop_NTPase"/>
</dbReference>
<dbReference type="PANTHER" id="PTHR43210">
    <property type="entry name" value="DETHIOBIOTIN SYNTHETASE"/>
    <property type="match status" value="1"/>
</dbReference>
<evidence type="ECO:0000256" key="6">
    <source>
        <dbReference type="ARBA" id="ARBA00022840"/>
    </source>
</evidence>
<feature type="binding site" evidence="9">
    <location>
        <begin position="191"/>
        <end position="192"/>
    </location>
    <ligand>
        <name>ATP</name>
        <dbReference type="ChEBI" id="CHEBI:30616"/>
    </ligand>
</feature>
<dbReference type="PANTHER" id="PTHR43210:SF2">
    <property type="entry name" value="ATP-DEPENDENT DETHIOBIOTIN SYNTHETASE BIOD 2"/>
    <property type="match status" value="1"/>
</dbReference>
<reference evidence="10 11" key="1">
    <citation type="submission" date="2019-02" db="EMBL/GenBank/DDBJ databases">
        <title>Deep-cultivation of Planctomycetes and their phenomic and genomic characterization uncovers novel biology.</title>
        <authorList>
            <person name="Wiegand S."/>
            <person name="Jogler M."/>
            <person name="Boedeker C."/>
            <person name="Pinto D."/>
            <person name="Vollmers J."/>
            <person name="Rivas-Marin E."/>
            <person name="Kohn T."/>
            <person name="Peeters S.H."/>
            <person name="Heuer A."/>
            <person name="Rast P."/>
            <person name="Oberbeckmann S."/>
            <person name="Bunk B."/>
            <person name="Jeske O."/>
            <person name="Meyerdierks A."/>
            <person name="Storesund J.E."/>
            <person name="Kallscheuer N."/>
            <person name="Luecker S."/>
            <person name="Lage O.M."/>
            <person name="Pohl T."/>
            <person name="Merkel B.J."/>
            <person name="Hornburger P."/>
            <person name="Mueller R.-W."/>
            <person name="Bruemmer F."/>
            <person name="Labrenz M."/>
            <person name="Spormann A.M."/>
            <person name="Op den Camp H."/>
            <person name="Overmann J."/>
            <person name="Amann R."/>
            <person name="Jetten M.S.M."/>
            <person name="Mascher T."/>
            <person name="Medema M.H."/>
            <person name="Devos D.P."/>
            <person name="Kaster A.-K."/>
            <person name="Ovreas L."/>
            <person name="Rohde M."/>
            <person name="Galperin M.Y."/>
            <person name="Jogler C."/>
        </authorList>
    </citation>
    <scope>NUCLEOTIDE SEQUENCE [LARGE SCALE GENOMIC DNA]</scope>
    <source>
        <strain evidence="10 11">Poly24</strain>
    </source>
</reference>
<keyword evidence="1 9" id="KW-0963">Cytoplasm</keyword>
<comment type="function">
    <text evidence="9">Catalyzes a mechanistically unusual reaction, the ATP-dependent insertion of CO2 between the N7 and N8 nitrogen atoms of 7,8-diaminopelargonic acid (DAPA, also called 7,8-diammoniononanoate) to form a ureido ring.</text>
</comment>
<feature type="binding site" evidence="9">
    <location>
        <begin position="27"/>
        <end position="32"/>
    </location>
    <ligand>
        <name>ATP</name>
        <dbReference type="ChEBI" id="CHEBI:30616"/>
    </ligand>
</feature>
<comment type="caution">
    <text evidence="9">Lacks conserved residue(s) required for the propagation of feature annotation.</text>
</comment>
<keyword evidence="2 9" id="KW-0436">Ligase</keyword>
<dbReference type="EMBL" id="CP036348">
    <property type="protein sequence ID" value="QDV69607.1"/>
    <property type="molecule type" value="Genomic_DNA"/>
</dbReference>
<dbReference type="OrthoDB" id="9802097at2"/>
<evidence type="ECO:0000256" key="7">
    <source>
        <dbReference type="ARBA" id="ARBA00022842"/>
    </source>
</evidence>
<dbReference type="Gene3D" id="3.40.50.300">
    <property type="entry name" value="P-loop containing nucleotide triphosphate hydrolases"/>
    <property type="match status" value="1"/>
</dbReference>
<dbReference type="GO" id="GO:0005829">
    <property type="term" value="C:cytosol"/>
    <property type="evidence" value="ECO:0007669"/>
    <property type="project" value="TreeGrafter"/>
</dbReference>
<dbReference type="AlphaFoldDB" id="A0A518JVP4"/>
<comment type="cofactor">
    <cofactor evidence="9">
        <name>Mg(2+)</name>
        <dbReference type="ChEBI" id="CHEBI:18420"/>
    </cofactor>
</comment>
<evidence type="ECO:0000256" key="5">
    <source>
        <dbReference type="ARBA" id="ARBA00022756"/>
    </source>
</evidence>
<dbReference type="InterPro" id="IPR004472">
    <property type="entry name" value="DTB_synth_BioD"/>
</dbReference>
<keyword evidence="3 9" id="KW-0479">Metal-binding</keyword>
<evidence type="ECO:0000256" key="4">
    <source>
        <dbReference type="ARBA" id="ARBA00022741"/>
    </source>
</evidence>
<dbReference type="SUPFAM" id="SSF52540">
    <property type="entry name" value="P-loop containing nucleoside triphosphate hydrolases"/>
    <property type="match status" value="1"/>
</dbReference>
<dbReference type="NCBIfam" id="TIGR00347">
    <property type="entry name" value="bioD"/>
    <property type="match status" value="1"/>
</dbReference>
<comment type="catalytic activity">
    <reaction evidence="8">
        <text>(7R,8S)-8-amino-7-(carboxyamino)nonanoate + ATP = (4R,5S)-dethiobiotin + ADP + phosphate + H(+)</text>
        <dbReference type="Rhea" id="RHEA:63684"/>
        <dbReference type="ChEBI" id="CHEBI:15378"/>
        <dbReference type="ChEBI" id="CHEBI:30616"/>
        <dbReference type="ChEBI" id="CHEBI:43474"/>
        <dbReference type="ChEBI" id="CHEBI:149470"/>
        <dbReference type="ChEBI" id="CHEBI:149473"/>
        <dbReference type="ChEBI" id="CHEBI:456216"/>
    </reaction>
</comment>
<sequence>MNAATTSRLHRSPPLGSLTFIAGTDTDVGKTFVSSLLAAAIRQRGLPVGVYKPVASGCWLEQDELVSGDAVALWQAAGKPLDLEHVCPQRFAAALSPPRAAEAEGKRVDVDQILSGLTPWTEGFDHVLIEGAGGLLSPLADDFLNADLAGELEADVILVAANRLGVVNHTLLSVEVCRSRLGRDPIAIVLNQVGREGCESMKTNRGEIQRYVGRTPIIEVGFGQQRLLESVGAEEFIGRTLRTPSA</sequence>
<dbReference type="GO" id="GO:0005524">
    <property type="term" value="F:ATP binding"/>
    <property type="evidence" value="ECO:0007669"/>
    <property type="project" value="UniProtKB-UniRule"/>
</dbReference>
<comment type="catalytic activity">
    <reaction evidence="9">
        <text>(7R,8S)-7,8-diammoniononanoate + CO2 + ATP = (4R,5S)-dethiobiotin + ADP + phosphate + 3 H(+)</text>
        <dbReference type="Rhea" id="RHEA:15805"/>
        <dbReference type="ChEBI" id="CHEBI:15378"/>
        <dbReference type="ChEBI" id="CHEBI:16526"/>
        <dbReference type="ChEBI" id="CHEBI:30616"/>
        <dbReference type="ChEBI" id="CHEBI:43474"/>
        <dbReference type="ChEBI" id="CHEBI:149469"/>
        <dbReference type="ChEBI" id="CHEBI:149473"/>
        <dbReference type="ChEBI" id="CHEBI:456216"/>
        <dbReference type="EC" id="6.3.3.3"/>
    </reaction>
</comment>
<keyword evidence="4 9" id="KW-0547">Nucleotide-binding</keyword>
<comment type="similarity">
    <text evidence="9">Belongs to the dethiobiotin synthetase family.</text>
</comment>
<dbReference type="GO" id="GO:0000287">
    <property type="term" value="F:magnesium ion binding"/>
    <property type="evidence" value="ECO:0007669"/>
    <property type="project" value="UniProtKB-UniRule"/>
</dbReference>
<proteinExistence type="inferred from homology"/>
<feature type="binding site" evidence="9">
    <location>
        <position position="31"/>
    </location>
    <ligand>
        <name>Mg(2+)</name>
        <dbReference type="ChEBI" id="CHEBI:18420"/>
    </ligand>
</feature>
<dbReference type="EC" id="6.3.3.3" evidence="9"/>
<keyword evidence="11" id="KW-1185">Reference proteome</keyword>
<dbReference type="GO" id="GO:0009102">
    <property type="term" value="P:biotin biosynthetic process"/>
    <property type="evidence" value="ECO:0007669"/>
    <property type="project" value="UniProtKB-UniRule"/>
</dbReference>
<evidence type="ECO:0000313" key="10">
    <source>
        <dbReference type="EMBL" id="QDV69607.1"/>
    </source>
</evidence>
<dbReference type="KEGG" id="rcf:Poly24_33230"/>
<feature type="binding site" evidence="9">
    <location>
        <position position="69"/>
    </location>
    <ligand>
        <name>Mg(2+)</name>
        <dbReference type="ChEBI" id="CHEBI:18420"/>
    </ligand>
</feature>
<feature type="binding site" evidence="9">
    <location>
        <begin position="130"/>
        <end position="133"/>
    </location>
    <ligand>
        <name>ATP</name>
        <dbReference type="ChEBI" id="CHEBI:30616"/>
    </ligand>
</feature>
<dbReference type="GO" id="GO:0004141">
    <property type="term" value="F:dethiobiotin synthase activity"/>
    <property type="evidence" value="ECO:0007669"/>
    <property type="project" value="UniProtKB-UniRule"/>
</dbReference>
<evidence type="ECO:0000313" key="11">
    <source>
        <dbReference type="Proteomes" id="UP000315082"/>
    </source>
</evidence>
<dbReference type="HAMAP" id="MF_00336">
    <property type="entry name" value="BioD"/>
    <property type="match status" value="1"/>
</dbReference>
<feature type="binding site" evidence="9">
    <location>
        <position position="69"/>
    </location>
    <ligand>
        <name>ATP</name>
        <dbReference type="ChEBI" id="CHEBI:30616"/>
    </ligand>
</feature>
<comment type="subunit">
    <text evidence="9">Homodimer.</text>
</comment>
<feature type="binding site" evidence="9">
    <location>
        <position position="56"/>
    </location>
    <ligand>
        <name>substrate</name>
    </ligand>
</feature>
<evidence type="ECO:0000256" key="2">
    <source>
        <dbReference type="ARBA" id="ARBA00022598"/>
    </source>
</evidence>
<gene>
    <name evidence="10" type="primary">bioD1</name>
    <name evidence="9" type="synonym">bioD</name>
    <name evidence="10" type="ORF">Poly24_33230</name>
</gene>
<feature type="binding site" evidence="9">
    <location>
        <position position="130"/>
    </location>
    <ligand>
        <name>Mg(2+)</name>
        <dbReference type="ChEBI" id="CHEBI:18420"/>
    </ligand>
</feature>
<dbReference type="UniPathway" id="UPA00078">
    <property type="reaction ID" value="UER00161"/>
</dbReference>
<keyword evidence="5 9" id="KW-0093">Biotin biosynthesis</keyword>
<dbReference type="Pfam" id="PF13500">
    <property type="entry name" value="AAA_26"/>
    <property type="match status" value="1"/>
</dbReference>
<evidence type="ECO:0000256" key="8">
    <source>
        <dbReference type="ARBA" id="ARBA00047386"/>
    </source>
</evidence>
<keyword evidence="6 9" id="KW-0067">ATP-binding</keyword>
<name>A0A518JVP4_9BACT</name>
<keyword evidence="7 9" id="KW-0460">Magnesium</keyword>
<feature type="binding site" evidence="9">
    <location>
        <begin position="216"/>
        <end position="218"/>
    </location>
    <ligand>
        <name>ATP</name>
        <dbReference type="ChEBI" id="CHEBI:30616"/>
    </ligand>
</feature>
<evidence type="ECO:0000256" key="9">
    <source>
        <dbReference type="HAMAP-Rule" id="MF_00336"/>
    </source>
</evidence>